<protein>
    <recommendedName>
        <fullName evidence="3">Ubiquitin-like protease family profile domain-containing protein</fullName>
    </recommendedName>
</protein>
<dbReference type="SUPFAM" id="SSF54001">
    <property type="entry name" value="Cysteine proteinases"/>
    <property type="match status" value="1"/>
</dbReference>
<evidence type="ECO:0008006" key="3">
    <source>
        <dbReference type="Google" id="ProtNLM"/>
    </source>
</evidence>
<dbReference type="Gramene" id="KOM29637">
    <property type="protein sequence ID" value="KOM29637"/>
    <property type="gene ID" value="LR48_Vigan738s000200"/>
</dbReference>
<dbReference type="Gene3D" id="3.40.395.10">
    <property type="entry name" value="Adenoviral Proteinase, Chain A"/>
    <property type="match status" value="1"/>
</dbReference>
<evidence type="ECO:0000313" key="2">
    <source>
        <dbReference type="Proteomes" id="UP000053144"/>
    </source>
</evidence>
<dbReference type="InterPro" id="IPR038765">
    <property type="entry name" value="Papain-like_cys_pep_sf"/>
</dbReference>
<organism evidence="1 2">
    <name type="scientific">Phaseolus angularis</name>
    <name type="common">Azuki bean</name>
    <name type="synonym">Vigna angularis</name>
    <dbReference type="NCBI Taxonomy" id="3914"/>
    <lineage>
        <taxon>Eukaryota</taxon>
        <taxon>Viridiplantae</taxon>
        <taxon>Streptophyta</taxon>
        <taxon>Embryophyta</taxon>
        <taxon>Tracheophyta</taxon>
        <taxon>Spermatophyta</taxon>
        <taxon>Magnoliopsida</taxon>
        <taxon>eudicotyledons</taxon>
        <taxon>Gunneridae</taxon>
        <taxon>Pentapetalae</taxon>
        <taxon>rosids</taxon>
        <taxon>fabids</taxon>
        <taxon>Fabales</taxon>
        <taxon>Fabaceae</taxon>
        <taxon>Papilionoideae</taxon>
        <taxon>50 kb inversion clade</taxon>
        <taxon>NPAAA clade</taxon>
        <taxon>indigoferoid/millettioid clade</taxon>
        <taxon>Phaseoleae</taxon>
        <taxon>Vigna</taxon>
    </lineage>
</organism>
<reference evidence="2" key="1">
    <citation type="journal article" date="2015" name="Proc. Natl. Acad. Sci. U.S.A.">
        <title>Genome sequencing of adzuki bean (Vigna angularis) provides insight into high starch and low fat accumulation and domestication.</title>
        <authorList>
            <person name="Yang K."/>
            <person name="Tian Z."/>
            <person name="Chen C."/>
            <person name="Luo L."/>
            <person name="Zhao B."/>
            <person name="Wang Z."/>
            <person name="Yu L."/>
            <person name="Li Y."/>
            <person name="Sun Y."/>
            <person name="Li W."/>
            <person name="Chen Y."/>
            <person name="Li Y."/>
            <person name="Zhang Y."/>
            <person name="Ai D."/>
            <person name="Zhao J."/>
            <person name="Shang C."/>
            <person name="Ma Y."/>
            <person name="Wu B."/>
            <person name="Wang M."/>
            <person name="Gao L."/>
            <person name="Sun D."/>
            <person name="Zhang P."/>
            <person name="Guo F."/>
            <person name="Wang W."/>
            <person name="Li Y."/>
            <person name="Wang J."/>
            <person name="Varshney R.K."/>
            <person name="Wang J."/>
            <person name="Ling H.Q."/>
            <person name="Wan P."/>
        </authorList>
    </citation>
    <scope>NUCLEOTIDE SEQUENCE</scope>
    <source>
        <strain evidence="2">cv. Jingnong 6</strain>
    </source>
</reference>
<dbReference type="EMBL" id="KQ258513">
    <property type="protein sequence ID" value="KOM29637.1"/>
    <property type="molecule type" value="Genomic_DNA"/>
</dbReference>
<evidence type="ECO:0000313" key="1">
    <source>
        <dbReference type="EMBL" id="KOM29637.1"/>
    </source>
</evidence>
<dbReference type="Proteomes" id="UP000053144">
    <property type="component" value="Unassembled WGS sequence"/>
</dbReference>
<proteinExistence type="predicted"/>
<name>A0A0L9TGQ9_PHAAN</name>
<dbReference type="AlphaFoldDB" id="A0A0L9TGQ9"/>
<accession>A0A0L9TGQ9</accession>
<gene>
    <name evidence="1" type="ORF">LR48_Vigan738s000200</name>
</gene>
<sequence>MEIFVIDSLGKGIRDRKRIDTAVAENVARFFCILMNIPEGSIGPLTVKQANIPSQPNIHDCGVIMLKAMEIWDGDEKYNGKSMPEYTTSKKGGETPHELEEQALQGMSETAEKRGWTPVNDYPRGIANLYRNSKTGTQSDEHRSPLDKTVNFTHFWTCLRLVQVLQWWERVAGDVMTPVNDYPREIANLYRKSNTGTQSGEHRSALDKKVTFNRICTCLRLVQVLQWWERVAGDVM</sequence>